<feature type="chain" id="PRO_5021727826" description="Phospholipid/glycerol acyltransferase domain-containing protein" evidence="3">
    <location>
        <begin position="17"/>
        <end position="425"/>
    </location>
</feature>
<dbReference type="PANTHER" id="PTHR22753">
    <property type="entry name" value="TRANSMEMBRANE PROTEIN 68"/>
    <property type="match status" value="1"/>
</dbReference>
<evidence type="ECO:0000313" key="5">
    <source>
        <dbReference type="Proteomes" id="UP000321570"/>
    </source>
</evidence>
<protein>
    <recommendedName>
        <fullName evidence="6">Phospholipid/glycerol acyltransferase domain-containing protein</fullName>
    </recommendedName>
</protein>
<keyword evidence="2" id="KW-1133">Transmembrane helix</keyword>
<feature type="signal peptide" evidence="3">
    <location>
        <begin position="1"/>
        <end position="16"/>
    </location>
</feature>
<gene>
    <name evidence="4" type="ORF">WMSIL1_LOCUS12328</name>
</gene>
<feature type="compositionally biased region" description="Polar residues" evidence="1">
    <location>
        <begin position="246"/>
        <end position="256"/>
    </location>
</feature>
<name>A0A564Z5Y7_HYMDI</name>
<dbReference type="AlphaFoldDB" id="A0A564Z5Y7"/>
<dbReference type="PANTHER" id="PTHR22753:SF14">
    <property type="entry name" value="MONOACYLGLYCEROL_DIACYLGLYCEROL O-ACYLTRANSFERASE"/>
    <property type="match status" value="1"/>
</dbReference>
<accession>A0A564Z5Y7</accession>
<keyword evidence="3" id="KW-0732">Signal</keyword>
<keyword evidence="2" id="KW-0472">Membrane</keyword>
<evidence type="ECO:0000256" key="1">
    <source>
        <dbReference type="SAM" id="MobiDB-lite"/>
    </source>
</evidence>
<reference evidence="4 5" key="1">
    <citation type="submission" date="2019-07" db="EMBL/GenBank/DDBJ databases">
        <authorList>
            <person name="Jastrzebski P J."/>
            <person name="Paukszto L."/>
            <person name="Jastrzebski P J."/>
        </authorList>
    </citation>
    <scope>NUCLEOTIDE SEQUENCE [LARGE SCALE GENOMIC DNA]</scope>
    <source>
        <strain evidence="4 5">WMS-il1</strain>
    </source>
</reference>
<dbReference type="EMBL" id="CABIJS010000611">
    <property type="protein sequence ID" value="VUZ54278.1"/>
    <property type="molecule type" value="Genomic_DNA"/>
</dbReference>
<evidence type="ECO:0008006" key="6">
    <source>
        <dbReference type="Google" id="ProtNLM"/>
    </source>
</evidence>
<evidence type="ECO:0000256" key="3">
    <source>
        <dbReference type="SAM" id="SignalP"/>
    </source>
</evidence>
<dbReference type="GO" id="GO:0016020">
    <property type="term" value="C:membrane"/>
    <property type="evidence" value="ECO:0007669"/>
    <property type="project" value="TreeGrafter"/>
</dbReference>
<evidence type="ECO:0000256" key="2">
    <source>
        <dbReference type="SAM" id="Phobius"/>
    </source>
</evidence>
<feature type="region of interest" description="Disordered" evidence="1">
    <location>
        <begin position="245"/>
        <end position="266"/>
    </location>
</feature>
<organism evidence="4 5">
    <name type="scientific">Hymenolepis diminuta</name>
    <name type="common">Rat tapeworm</name>
    <dbReference type="NCBI Taxonomy" id="6216"/>
    <lineage>
        <taxon>Eukaryota</taxon>
        <taxon>Metazoa</taxon>
        <taxon>Spiralia</taxon>
        <taxon>Lophotrochozoa</taxon>
        <taxon>Platyhelminthes</taxon>
        <taxon>Cestoda</taxon>
        <taxon>Eucestoda</taxon>
        <taxon>Cyclophyllidea</taxon>
        <taxon>Hymenolepididae</taxon>
        <taxon>Hymenolepis</taxon>
    </lineage>
</organism>
<evidence type="ECO:0000313" key="4">
    <source>
        <dbReference type="EMBL" id="VUZ54278.1"/>
    </source>
</evidence>
<proteinExistence type="predicted"/>
<dbReference type="Proteomes" id="UP000321570">
    <property type="component" value="Unassembled WGS sequence"/>
</dbReference>
<feature type="transmembrane region" description="Helical" evidence="2">
    <location>
        <begin position="83"/>
        <end position="113"/>
    </location>
</feature>
<sequence length="425" mass="48546">MCLSSLFSLLVVLTLAASLLLLSLFALHDHFFPSSSPASLCNDTCGVISDQAEAKLALPHLLFELLAVLTRHLPRYVAACLAWLWPIGLVFLILPVAFVALLYGTALLVQFYILRHWIVENLRGAPGETNLSKDELLRRLMAVIWEAHGQAFHGYEVVGMEKLPPPGEGAFLIYYHGTLPLDAYYFMARHIILRHRHPIPVVDRFLFRLPGLQQILRLTCALEGSVEECVSLLNSSLAEVNRSHHANNNTQGSSECQPDKDGNSSRSGQVLLLSPGGVREAIFSDEYYSLLWGKRRGFARIAIKAKRPIYPVFTENIREGVRVVQYGKHWLRRLYELTRLPICLYYGYFPVKLRTHIGDPIYPFDGESDEQLADRTREAIEDMIVRYQWRPSNLIIALLQRIPRFDAWVQRRNEQNYHSKRKKTA</sequence>
<keyword evidence="2" id="KW-0812">Transmembrane</keyword>
<keyword evidence="5" id="KW-1185">Reference proteome</keyword>
<dbReference type="CDD" id="cd07987">
    <property type="entry name" value="LPLAT_MGAT-like"/>
    <property type="match status" value="1"/>
</dbReference>